<reference evidence="1 2" key="1">
    <citation type="submission" date="2024-04" db="EMBL/GenBank/DDBJ databases">
        <title>Albibacterium profundi sp. nov., isolated from sediment of the Challenger Deep of Mariana Trench.</title>
        <authorList>
            <person name="Wang Y."/>
        </authorList>
    </citation>
    <scope>NUCLEOTIDE SEQUENCE [LARGE SCALE GENOMIC DNA]</scope>
    <source>
        <strain evidence="1 2">RHL897</strain>
    </source>
</reference>
<dbReference type="InterPro" id="IPR035901">
    <property type="entry name" value="GIY-YIG_endonuc_sf"/>
</dbReference>
<keyword evidence="2" id="KW-1185">Reference proteome</keyword>
<evidence type="ECO:0000313" key="2">
    <source>
        <dbReference type="Proteomes" id="UP001580928"/>
    </source>
</evidence>
<organism evidence="1 2">
    <name type="scientific">Albibacterium profundi</name>
    <dbReference type="NCBI Taxonomy" id="3134906"/>
    <lineage>
        <taxon>Bacteria</taxon>
        <taxon>Pseudomonadati</taxon>
        <taxon>Bacteroidota</taxon>
        <taxon>Sphingobacteriia</taxon>
        <taxon>Sphingobacteriales</taxon>
        <taxon>Sphingobacteriaceae</taxon>
        <taxon>Albibacterium</taxon>
    </lineage>
</organism>
<dbReference type="RefSeq" id="WP_375556374.1">
    <property type="nucleotide sequence ID" value="NZ_JBBVGT010000002.1"/>
</dbReference>
<dbReference type="EMBL" id="JBBVGT010000002">
    <property type="protein sequence ID" value="MFB5944814.1"/>
    <property type="molecule type" value="Genomic_DNA"/>
</dbReference>
<protein>
    <submittedName>
        <fullName evidence="1">GIY-YIG nuclease family protein</fullName>
    </submittedName>
</protein>
<proteinExistence type="predicted"/>
<dbReference type="Gene3D" id="3.40.1440.10">
    <property type="entry name" value="GIY-YIG endonuclease"/>
    <property type="match status" value="1"/>
</dbReference>
<sequence>MRQFIYILTDTNRKNFKIGLTDNLNYTMQYYKSRQSLGLNGHKEATRLVYFEEVRQDTALTRLDEIDTYTRPQKERLIRFDNANWHDLSIHMDMRCISSHGYDRLTYAS</sequence>
<dbReference type="Proteomes" id="UP001580928">
    <property type="component" value="Unassembled WGS sequence"/>
</dbReference>
<evidence type="ECO:0000313" key="1">
    <source>
        <dbReference type="EMBL" id="MFB5944814.1"/>
    </source>
</evidence>
<comment type="caution">
    <text evidence="1">The sequence shown here is derived from an EMBL/GenBank/DDBJ whole genome shotgun (WGS) entry which is preliminary data.</text>
</comment>
<name>A0ABV5CB96_9SPHI</name>
<accession>A0ABV5CB96</accession>
<gene>
    <name evidence="1" type="ORF">WKR92_03105</name>
</gene>